<accession>A0AAV3QW96</accession>
<feature type="region of interest" description="Disordered" evidence="1">
    <location>
        <begin position="48"/>
        <end position="76"/>
    </location>
</feature>
<dbReference type="EMBL" id="BAABME010023093">
    <property type="protein sequence ID" value="GAA0167308.1"/>
    <property type="molecule type" value="Genomic_DNA"/>
</dbReference>
<organism evidence="2 3">
    <name type="scientific">Lithospermum erythrorhizon</name>
    <name type="common">Purple gromwell</name>
    <name type="synonym">Lithospermum officinale var. erythrorhizon</name>
    <dbReference type="NCBI Taxonomy" id="34254"/>
    <lineage>
        <taxon>Eukaryota</taxon>
        <taxon>Viridiplantae</taxon>
        <taxon>Streptophyta</taxon>
        <taxon>Embryophyta</taxon>
        <taxon>Tracheophyta</taxon>
        <taxon>Spermatophyta</taxon>
        <taxon>Magnoliopsida</taxon>
        <taxon>eudicotyledons</taxon>
        <taxon>Gunneridae</taxon>
        <taxon>Pentapetalae</taxon>
        <taxon>asterids</taxon>
        <taxon>lamiids</taxon>
        <taxon>Boraginales</taxon>
        <taxon>Boraginaceae</taxon>
        <taxon>Boraginoideae</taxon>
        <taxon>Lithospermeae</taxon>
        <taxon>Lithospermum</taxon>
    </lineage>
</organism>
<name>A0AAV3QW96_LITER</name>
<proteinExistence type="predicted"/>
<dbReference type="AlphaFoldDB" id="A0AAV3QW96"/>
<feature type="compositionally biased region" description="Polar residues" evidence="1">
    <location>
        <begin position="48"/>
        <end position="60"/>
    </location>
</feature>
<gene>
    <name evidence="2" type="ORF">LIER_40351</name>
</gene>
<dbReference type="Proteomes" id="UP001454036">
    <property type="component" value="Unassembled WGS sequence"/>
</dbReference>
<evidence type="ECO:0000313" key="2">
    <source>
        <dbReference type="EMBL" id="GAA0167308.1"/>
    </source>
</evidence>
<protein>
    <submittedName>
        <fullName evidence="2">Uncharacterized protein</fullName>
    </submittedName>
</protein>
<comment type="caution">
    <text evidence="2">The sequence shown here is derived from an EMBL/GenBank/DDBJ whole genome shotgun (WGS) entry which is preliminary data.</text>
</comment>
<sequence>MERIVCDVVDALIRESVPPVPAGSLESVLGSRPPCPIAASSGREAYRSGSSFGSVQTGDDSCTLGDVDTDSSSTTTPSVTEFMVVHMRGASPPKDRGRGEVFQSPPVDRLGFCVGMLRALVGLGFRSDAAAGVGAQPKVSGTFSLPS</sequence>
<evidence type="ECO:0000256" key="1">
    <source>
        <dbReference type="SAM" id="MobiDB-lite"/>
    </source>
</evidence>
<reference evidence="2 3" key="1">
    <citation type="submission" date="2024-01" db="EMBL/GenBank/DDBJ databases">
        <title>The complete chloroplast genome sequence of Lithospermum erythrorhizon: insights into the phylogenetic relationship among Boraginaceae species and the maternal lineages of purple gromwells.</title>
        <authorList>
            <person name="Okada T."/>
            <person name="Watanabe K."/>
        </authorList>
    </citation>
    <scope>NUCLEOTIDE SEQUENCE [LARGE SCALE GENOMIC DNA]</scope>
</reference>
<keyword evidence="3" id="KW-1185">Reference proteome</keyword>
<evidence type="ECO:0000313" key="3">
    <source>
        <dbReference type="Proteomes" id="UP001454036"/>
    </source>
</evidence>